<evidence type="ECO:0000256" key="3">
    <source>
        <dbReference type="ARBA" id="ARBA00022475"/>
    </source>
</evidence>
<dbReference type="Pfam" id="PF00560">
    <property type="entry name" value="LRR_1"/>
    <property type="match status" value="4"/>
</dbReference>
<keyword evidence="6 12" id="KW-0812">Transmembrane</keyword>
<dbReference type="Proteomes" id="UP000015106">
    <property type="component" value="Chromosome 5"/>
</dbReference>
<dbReference type="AlphaFoldDB" id="A0A8R7QHC4"/>
<evidence type="ECO:0000256" key="12">
    <source>
        <dbReference type="SAM" id="Phobius"/>
    </source>
</evidence>
<organism evidence="13 14">
    <name type="scientific">Triticum urartu</name>
    <name type="common">Red wild einkorn</name>
    <name type="synonym">Crithodium urartu</name>
    <dbReference type="NCBI Taxonomy" id="4572"/>
    <lineage>
        <taxon>Eukaryota</taxon>
        <taxon>Viridiplantae</taxon>
        <taxon>Streptophyta</taxon>
        <taxon>Embryophyta</taxon>
        <taxon>Tracheophyta</taxon>
        <taxon>Spermatophyta</taxon>
        <taxon>Magnoliopsida</taxon>
        <taxon>Liliopsida</taxon>
        <taxon>Poales</taxon>
        <taxon>Poaceae</taxon>
        <taxon>BOP clade</taxon>
        <taxon>Pooideae</taxon>
        <taxon>Triticodae</taxon>
        <taxon>Triticeae</taxon>
        <taxon>Triticinae</taxon>
        <taxon>Triticum</taxon>
    </lineage>
</organism>
<dbReference type="InterPro" id="IPR003591">
    <property type="entry name" value="Leu-rich_rpt_typical-subtyp"/>
</dbReference>
<dbReference type="Gramene" id="TuG1812G0500004957.01.T01">
    <property type="protein sequence ID" value="TuG1812G0500004957.01.T01"/>
    <property type="gene ID" value="TuG1812G0500004957.01"/>
</dbReference>
<keyword evidence="11" id="KW-0325">Glycoprotein</keyword>
<dbReference type="Pfam" id="PF13855">
    <property type="entry name" value="LRR_8"/>
    <property type="match status" value="1"/>
</dbReference>
<evidence type="ECO:0000313" key="14">
    <source>
        <dbReference type="Proteomes" id="UP000015106"/>
    </source>
</evidence>
<dbReference type="PROSITE" id="PS51450">
    <property type="entry name" value="LRR"/>
    <property type="match status" value="1"/>
</dbReference>
<dbReference type="InterPro" id="IPR001611">
    <property type="entry name" value="Leu-rich_rpt"/>
</dbReference>
<keyword evidence="5" id="KW-1070">Brassinosteroid signaling pathway</keyword>
<keyword evidence="7" id="KW-0732">Signal</keyword>
<dbReference type="PRINTS" id="PR00019">
    <property type="entry name" value="LEURICHRPT"/>
</dbReference>
<dbReference type="InterPro" id="IPR046956">
    <property type="entry name" value="RLP23-like"/>
</dbReference>
<keyword evidence="4" id="KW-0433">Leucine-rich repeat</keyword>
<reference evidence="13" key="3">
    <citation type="submission" date="2022-06" db="UniProtKB">
        <authorList>
            <consortium name="EnsemblPlants"/>
        </authorList>
    </citation>
    <scope>IDENTIFICATION</scope>
</reference>
<comment type="similarity">
    <text evidence="2">Belongs to the RLP family.</text>
</comment>
<evidence type="ECO:0000256" key="8">
    <source>
        <dbReference type="ARBA" id="ARBA00022737"/>
    </source>
</evidence>
<evidence type="ECO:0000256" key="4">
    <source>
        <dbReference type="ARBA" id="ARBA00022614"/>
    </source>
</evidence>
<name>A0A8R7QHC4_TRIUA</name>
<dbReference type="PANTHER" id="PTHR48063:SF28">
    <property type="entry name" value="LEUCINE-RICH REPEAT-CONTAINING N-TERMINAL PLANT-TYPE DOMAIN-CONTAINING PROTEIN"/>
    <property type="match status" value="1"/>
</dbReference>
<reference evidence="14" key="1">
    <citation type="journal article" date="2013" name="Nature">
        <title>Draft genome of the wheat A-genome progenitor Triticum urartu.</title>
        <authorList>
            <person name="Ling H.Q."/>
            <person name="Zhao S."/>
            <person name="Liu D."/>
            <person name="Wang J."/>
            <person name="Sun H."/>
            <person name="Zhang C."/>
            <person name="Fan H."/>
            <person name="Li D."/>
            <person name="Dong L."/>
            <person name="Tao Y."/>
            <person name="Gao C."/>
            <person name="Wu H."/>
            <person name="Li Y."/>
            <person name="Cui Y."/>
            <person name="Guo X."/>
            <person name="Zheng S."/>
            <person name="Wang B."/>
            <person name="Yu K."/>
            <person name="Liang Q."/>
            <person name="Yang W."/>
            <person name="Lou X."/>
            <person name="Chen J."/>
            <person name="Feng M."/>
            <person name="Jian J."/>
            <person name="Zhang X."/>
            <person name="Luo G."/>
            <person name="Jiang Y."/>
            <person name="Liu J."/>
            <person name="Wang Z."/>
            <person name="Sha Y."/>
            <person name="Zhang B."/>
            <person name="Wu H."/>
            <person name="Tang D."/>
            <person name="Shen Q."/>
            <person name="Xue P."/>
            <person name="Zou S."/>
            <person name="Wang X."/>
            <person name="Liu X."/>
            <person name="Wang F."/>
            <person name="Yang Y."/>
            <person name="An X."/>
            <person name="Dong Z."/>
            <person name="Zhang K."/>
            <person name="Zhang X."/>
            <person name="Luo M.C."/>
            <person name="Dvorak J."/>
            <person name="Tong Y."/>
            <person name="Wang J."/>
            <person name="Yang H."/>
            <person name="Li Z."/>
            <person name="Wang D."/>
            <person name="Zhang A."/>
            <person name="Wang J."/>
        </authorList>
    </citation>
    <scope>NUCLEOTIDE SEQUENCE</scope>
    <source>
        <strain evidence="14">cv. G1812</strain>
    </source>
</reference>
<dbReference type="SUPFAM" id="SSF52058">
    <property type="entry name" value="L domain-like"/>
    <property type="match status" value="2"/>
</dbReference>
<proteinExistence type="inferred from homology"/>
<sequence length="522" mass="57646">MLVNNTWNGPFKLTSGGFRSCILGPQFPVGVVRSTINTLDLSNTGIHDSIPVEFWTATRHARALDLSGNQIVGRLPANFRFGGLEPVMLDISSNQLVGPIPELSKNLIYLDLSRNNLSGSLPSNIGAPKLEILVLFKNSFSGTIPCSMFELRHLWFLDISENLLNGSFLNCPRVPKTSSITVLNLNSNNLSRGFPSSFQMCKGLQFLDIANNKFSGSLPTWIESKLPYLQFLRLRSNMFSGRIPVELTMLKHLQYLDIASNNLSGNIPPSLGNLFGMVQTPNQQDLLFYTLHAGLSAIDKYSYAYNDSLSVVTKGQQLEFTTGIAYMVNMDFSCNSLTGEIPHEIGMLIALKSLNLSWNDLSSTIPLAIGELRAVESLDLSHNELSGEIPTSLAGLTSLAHLNLSYNNLTGTIPSGNQLQALDDQASIYIGNPGLCGPLVSRSCSGMEITQWIPEDQHEGMSDALSLYLGICTGFVAGLWIIFCGFLFKRNWRIIWFSFFDCMCDWVYVRAAVSWASFTRME</sequence>
<evidence type="ECO:0000256" key="9">
    <source>
        <dbReference type="ARBA" id="ARBA00022989"/>
    </source>
</evidence>
<dbReference type="Gene3D" id="3.80.10.10">
    <property type="entry name" value="Ribonuclease Inhibitor"/>
    <property type="match status" value="2"/>
</dbReference>
<keyword evidence="14" id="KW-1185">Reference proteome</keyword>
<dbReference type="GO" id="GO:0005886">
    <property type="term" value="C:plasma membrane"/>
    <property type="evidence" value="ECO:0007669"/>
    <property type="project" value="UniProtKB-SubCell"/>
</dbReference>
<evidence type="ECO:0008006" key="15">
    <source>
        <dbReference type="Google" id="ProtNLM"/>
    </source>
</evidence>
<keyword evidence="10 12" id="KW-0472">Membrane</keyword>
<evidence type="ECO:0000256" key="11">
    <source>
        <dbReference type="ARBA" id="ARBA00023180"/>
    </source>
</evidence>
<dbReference type="EnsemblPlants" id="TuG1812G0500004957.01.T01">
    <property type="protein sequence ID" value="TuG1812G0500004957.01.T01"/>
    <property type="gene ID" value="TuG1812G0500004957.01"/>
</dbReference>
<accession>A0A8R7QHC4</accession>
<keyword evidence="8" id="KW-0677">Repeat</keyword>
<dbReference type="GO" id="GO:0009742">
    <property type="term" value="P:brassinosteroid mediated signaling pathway"/>
    <property type="evidence" value="ECO:0007669"/>
    <property type="project" value="UniProtKB-KW"/>
</dbReference>
<evidence type="ECO:0000256" key="1">
    <source>
        <dbReference type="ARBA" id="ARBA00004251"/>
    </source>
</evidence>
<comment type="subcellular location">
    <subcellularLocation>
        <location evidence="1">Cell membrane</location>
        <topology evidence="1">Single-pass type I membrane protein</topology>
    </subcellularLocation>
</comment>
<evidence type="ECO:0000256" key="2">
    <source>
        <dbReference type="ARBA" id="ARBA00009592"/>
    </source>
</evidence>
<evidence type="ECO:0000313" key="13">
    <source>
        <dbReference type="EnsemblPlants" id="TuG1812G0500004957.01.T01"/>
    </source>
</evidence>
<dbReference type="FunFam" id="3.80.10.10:FF:000095">
    <property type="entry name" value="LRR receptor-like serine/threonine-protein kinase GSO1"/>
    <property type="match status" value="1"/>
</dbReference>
<protein>
    <recommendedName>
        <fullName evidence="15">LRR receptor-like serine/threonine-protein kinase GSO1</fullName>
    </recommendedName>
</protein>
<dbReference type="InterPro" id="IPR032675">
    <property type="entry name" value="LRR_dom_sf"/>
</dbReference>
<keyword evidence="9 12" id="KW-1133">Transmembrane helix</keyword>
<evidence type="ECO:0000256" key="5">
    <source>
        <dbReference type="ARBA" id="ARBA00022626"/>
    </source>
</evidence>
<evidence type="ECO:0000256" key="7">
    <source>
        <dbReference type="ARBA" id="ARBA00022729"/>
    </source>
</evidence>
<evidence type="ECO:0000256" key="6">
    <source>
        <dbReference type="ARBA" id="ARBA00022692"/>
    </source>
</evidence>
<dbReference type="PANTHER" id="PTHR48063">
    <property type="entry name" value="LRR RECEPTOR-LIKE KINASE"/>
    <property type="match status" value="1"/>
</dbReference>
<keyword evidence="3" id="KW-1003">Cell membrane</keyword>
<feature type="transmembrane region" description="Helical" evidence="12">
    <location>
        <begin position="467"/>
        <end position="488"/>
    </location>
</feature>
<evidence type="ECO:0000256" key="10">
    <source>
        <dbReference type="ARBA" id="ARBA00023136"/>
    </source>
</evidence>
<dbReference type="SMART" id="SM00369">
    <property type="entry name" value="LRR_TYP"/>
    <property type="match status" value="4"/>
</dbReference>
<reference evidence="13" key="2">
    <citation type="submission" date="2018-03" db="EMBL/GenBank/DDBJ databases">
        <title>The Triticum urartu genome reveals the dynamic nature of wheat genome evolution.</title>
        <authorList>
            <person name="Ling H."/>
            <person name="Ma B."/>
            <person name="Shi X."/>
            <person name="Liu H."/>
            <person name="Dong L."/>
            <person name="Sun H."/>
            <person name="Cao Y."/>
            <person name="Gao Q."/>
            <person name="Zheng S."/>
            <person name="Li Y."/>
            <person name="Yu Y."/>
            <person name="Du H."/>
            <person name="Qi M."/>
            <person name="Li Y."/>
            <person name="Yu H."/>
            <person name="Cui Y."/>
            <person name="Wang N."/>
            <person name="Chen C."/>
            <person name="Wu H."/>
            <person name="Zhao Y."/>
            <person name="Zhang J."/>
            <person name="Li Y."/>
            <person name="Zhou W."/>
            <person name="Zhang B."/>
            <person name="Hu W."/>
            <person name="Eijk M."/>
            <person name="Tang J."/>
            <person name="Witsenboer H."/>
            <person name="Zhao S."/>
            <person name="Li Z."/>
            <person name="Zhang A."/>
            <person name="Wang D."/>
            <person name="Liang C."/>
        </authorList>
    </citation>
    <scope>NUCLEOTIDE SEQUENCE [LARGE SCALE GENOMIC DNA]</scope>
    <source>
        <strain evidence="13">cv. G1812</strain>
    </source>
</reference>
<dbReference type="FunFam" id="3.80.10.10:FF:000111">
    <property type="entry name" value="LRR receptor-like serine/threonine-protein kinase ERECTA"/>
    <property type="match status" value="1"/>
</dbReference>